<evidence type="ECO:0000256" key="6">
    <source>
        <dbReference type="PROSITE-ProRule" id="PRU00552"/>
    </source>
</evidence>
<feature type="compositionally biased region" description="Polar residues" evidence="7">
    <location>
        <begin position="425"/>
        <end position="436"/>
    </location>
</feature>
<comment type="similarity">
    <text evidence="5">Belongs to the DEAD box helicase family. RhlE subfamily.</text>
</comment>
<evidence type="ECO:0000259" key="9">
    <source>
        <dbReference type="PROSITE" id="PS51194"/>
    </source>
</evidence>
<dbReference type="InterPro" id="IPR014001">
    <property type="entry name" value="Helicase_ATP-bd"/>
</dbReference>
<dbReference type="CDD" id="cd00268">
    <property type="entry name" value="DEADc"/>
    <property type="match status" value="1"/>
</dbReference>
<keyword evidence="5" id="KW-0963">Cytoplasm</keyword>
<dbReference type="PROSITE" id="PS51195">
    <property type="entry name" value="Q_MOTIF"/>
    <property type="match status" value="1"/>
</dbReference>
<dbReference type="InterPro" id="IPR000629">
    <property type="entry name" value="RNA-helicase_DEAD-box_CS"/>
</dbReference>
<keyword evidence="12" id="KW-1185">Reference proteome</keyword>
<evidence type="ECO:0000259" key="10">
    <source>
        <dbReference type="PROSITE" id="PS51195"/>
    </source>
</evidence>
<keyword evidence="3 5" id="KW-0347">Helicase</keyword>
<feature type="domain" description="Helicase C-terminal" evidence="9">
    <location>
        <begin position="230"/>
        <end position="377"/>
    </location>
</feature>
<dbReference type="InterPro" id="IPR014014">
    <property type="entry name" value="RNA_helicase_DEAD_Q_motif"/>
</dbReference>
<feature type="region of interest" description="Disordered" evidence="7">
    <location>
        <begin position="379"/>
        <end position="502"/>
    </location>
</feature>
<evidence type="ECO:0000313" key="11">
    <source>
        <dbReference type="EMBL" id="GGP96979.1"/>
    </source>
</evidence>
<keyword evidence="1 5" id="KW-0547">Nucleotide-binding</keyword>
<feature type="short sequence motif" description="Q motif" evidence="6">
    <location>
        <begin position="1"/>
        <end position="29"/>
    </location>
</feature>
<dbReference type="EMBL" id="BMQW01000011">
    <property type="protein sequence ID" value="GGP96979.1"/>
    <property type="molecule type" value="Genomic_DNA"/>
</dbReference>
<dbReference type="InterPro" id="IPR044742">
    <property type="entry name" value="DEAD/DEAH_RhlB"/>
</dbReference>
<evidence type="ECO:0000256" key="5">
    <source>
        <dbReference type="HAMAP-Rule" id="MF_00968"/>
    </source>
</evidence>
<dbReference type="InterPro" id="IPR001650">
    <property type="entry name" value="Helicase_C-like"/>
</dbReference>
<keyword evidence="2 5" id="KW-0378">Hydrolase</keyword>
<dbReference type="InterPro" id="IPR027417">
    <property type="entry name" value="P-loop_NTPase"/>
</dbReference>
<dbReference type="Pfam" id="PF00270">
    <property type="entry name" value="DEAD"/>
    <property type="match status" value="1"/>
</dbReference>
<dbReference type="SUPFAM" id="SSF52540">
    <property type="entry name" value="P-loop containing nucleoside triphosphate hydrolases"/>
    <property type="match status" value="1"/>
</dbReference>
<dbReference type="EC" id="3.6.4.13" evidence="5"/>
<comment type="function">
    <text evidence="5">DEAD-box RNA helicase involved in ribosome assembly. Has RNA-dependent ATPase activity and unwinds double-stranded RNA.</text>
</comment>
<dbReference type="PROSITE" id="PS51192">
    <property type="entry name" value="HELICASE_ATP_BIND_1"/>
    <property type="match status" value="1"/>
</dbReference>
<accession>A0ABQ2QV36</accession>
<evidence type="ECO:0000256" key="4">
    <source>
        <dbReference type="ARBA" id="ARBA00022840"/>
    </source>
</evidence>
<dbReference type="SMART" id="SM00490">
    <property type="entry name" value="HELICc"/>
    <property type="match status" value="1"/>
</dbReference>
<dbReference type="GO" id="GO:0004386">
    <property type="term" value="F:helicase activity"/>
    <property type="evidence" value="ECO:0007669"/>
    <property type="project" value="UniProtKB-KW"/>
</dbReference>
<dbReference type="Pfam" id="PF00271">
    <property type="entry name" value="Helicase_C"/>
    <property type="match status" value="1"/>
</dbReference>
<dbReference type="RefSeq" id="WP_229777145.1">
    <property type="nucleotide sequence ID" value="NZ_BMQW01000011.1"/>
</dbReference>
<comment type="caution">
    <text evidence="11">The sequence shown here is derived from an EMBL/GenBank/DDBJ whole genome shotgun (WGS) entry which is preliminary data.</text>
</comment>
<keyword evidence="5" id="KW-0690">Ribosome biogenesis</keyword>
<dbReference type="InterPro" id="IPR028622">
    <property type="entry name" value="DEAD_helicase_RhlE"/>
</dbReference>
<evidence type="ECO:0000256" key="2">
    <source>
        <dbReference type="ARBA" id="ARBA00022801"/>
    </source>
</evidence>
<comment type="catalytic activity">
    <reaction evidence="5">
        <text>ATP + H2O = ADP + phosphate + H(+)</text>
        <dbReference type="Rhea" id="RHEA:13065"/>
        <dbReference type="ChEBI" id="CHEBI:15377"/>
        <dbReference type="ChEBI" id="CHEBI:15378"/>
        <dbReference type="ChEBI" id="CHEBI:30616"/>
        <dbReference type="ChEBI" id="CHEBI:43474"/>
        <dbReference type="ChEBI" id="CHEBI:456216"/>
        <dbReference type="EC" id="3.6.4.13"/>
    </reaction>
</comment>
<dbReference type="Gene3D" id="3.40.50.300">
    <property type="entry name" value="P-loop containing nucleotide triphosphate hydrolases"/>
    <property type="match status" value="2"/>
</dbReference>
<reference evidence="12" key="1">
    <citation type="journal article" date="2019" name="Int. J. Syst. Evol. Microbiol.">
        <title>The Global Catalogue of Microorganisms (GCM) 10K type strain sequencing project: providing services to taxonomists for standard genome sequencing and annotation.</title>
        <authorList>
            <consortium name="The Broad Institute Genomics Platform"/>
            <consortium name="The Broad Institute Genome Sequencing Center for Infectious Disease"/>
            <person name="Wu L."/>
            <person name="Ma J."/>
        </authorList>
    </citation>
    <scope>NUCLEOTIDE SEQUENCE [LARGE SCALE GENOMIC DNA]</scope>
    <source>
        <strain evidence="12">JCM 32305</strain>
    </source>
</reference>
<organism evidence="11 12">
    <name type="scientific">Shewanella ulleungensis</name>
    <dbReference type="NCBI Taxonomy" id="2282699"/>
    <lineage>
        <taxon>Bacteria</taxon>
        <taxon>Pseudomonadati</taxon>
        <taxon>Pseudomonadota</taxon>
        <taxon>Gammaproteobacteria</taxon>
        <taxon>Alteromonadales</taxon>
        <taxon>Shewanellaceae</taxon>
        <taxon>Shewanella</taxon>
    </lineage>
</organism>
<comment type="subcellular location">
    <subcellularLocation>
        <location evidence="5">Cytoplasm</location>
    </subcellularLocation>
</comment>
<evidence type="ECO:0000256" key="1">
    <source>
        <dbReference type="ARBA" id="ARBA00022741"/>
    </source>
</evidence>
<dbReference type="InterPro" id="IPR050079">
    <property type="entry name" value="DEAD_box_RNA_helicase"/>
</dbReference>
<feature type="domain" description="DEAD-box RNA helicase Q" evidence="10">
    <location>
        <begin position="1"/>
        <end position="29"/>
    </location>
</feature>
<evidence type="ECO:0000256" key="3">
    <source>
        <dbReference type="ARBA" id="ARBA00022806"/>
    </source>
</evidence>
<proteinExistence type="inferred from homology"/>
<evidence type="ECO:0000313" key="12">
    <source>
        <dbReference type="Proteomes" id="UP000654004"/>
    </source>
</evidence>
<dbReference type="HAMAP" id="MF_00968">
    <property type="entry name" value="DEAD_helicase_RhlE"/>
    <property type="match status" value="1"/>
</dbReference>
<dbReference type="Proteomes" id="UP000654004">
    <property type="component" value="Unassembled WGS sequence"/>
</dbReference>
<feature type="compositionally biased region" description="Basic and acidic residues" evidence="7">
    <location>
        <begin position="414"/>
        <end position="424"/>
    </location>
</feature>
<evidence type="ECO:0000256" key="7">
    <source>
        <dbReference type="SAM" id="MobiDB-lite"/>
    </source>
</evidence>
<dbReference type="PROSITE" id="PS00039">
    <property type="entry name" value="DEAD_ATP_HELICASE"/>
    <property type="match status" value="1"/>
</dbReference>
<dbReference type="CDD" id="cd18787">
    <property type="entry name" value="SF2_C_DEAD"/>
    <property type="match status" value="1"/>
</dbReference>
<feature type="compositionally biased region" description="Low complexity" evidence="7">
    <location>
        <begin position="464"/>
        <end position="485"/>
    </location>
</feature>
<sequence>MSFASLGLNAAILKAVEKQGYDTPSPIQAQAIPAVLAGQDVMAAAQTGTGKTAGFTLPILEILSKGNRAQRGQVRALVLTPTRELAAQVQESVATYGINLPLKSAVVFGGVSIIPQLAALRNGVDILVATPGRLLDLCQQKAISFSKLEILVLDEADRMLDMGFIRDIKKVLALLPPKRQNLMFSATFSDEIRELAKGLVNNPVEISVTPRNATANTVTQCVYPLDKTRKSTALIELIKTNDWKQVLVFSRTKHGANRLAKSLEAANIKAAAIHGNKSQTARTKALADFKAGTVQVMVATDIAARGIDIDQLPFVVNFDLPNVPEDYVHRIGRTGRAGSTGQAVSLVGLEEVKLLHDIERLIKRTIERKQLAGFEAPFTIPEAGSRSGGHKANSVKKPNPNRSKHAQQNTNNADKPERKYDSRQQARSNDGQSQGASKPKAPGNRQEAIANGNKPPQRNRPPRRSGAGNSSATSGTATSSNTGSAPASKASVNPYANAKIRS</sequence>
<feature type="domain" description="Helicase ATP-binding" evidence="8">
    <location>
        <begin position="32"/>
        <end position="206"/>
    </location>
</feature>
<dbReference type="PROSITE" id="PS51194">
    <property type="entry name" value="HELICASE_CTER"/>
    <property type="match status" value="1"/>
</dbReference>
<dbReference type="PANTHER" id="PTHR47959">
    <property type="entry name" value="ATP-DEPENDENT RNA HELICASE RHLE-RELATED"/>
    <property type="match status" value="1"/>
</dbReference>
<dbReference type="SMART" id="SM00487">
    <property type="entry name" value="DEXDc"/>
    <property type="match status" value="1"/>
</dbReference>
<dbReference type="PANTHER" id="PTHR47959:SF13">
    <property type="entry name" value="ATP-DEPENDENT RNA HELICASE RHLE"/>
    <property type="match status" value="1"/>
</dbReference>
<protein>
    <recommendedName>
        <fullName evidence="5">ATP-dependent RNA helicase RhlE</fullName>
        <ecNumber evidence="5">3.6.4.13</ecNumber>
    </recommendedName>
</protein>
<dbReference type="InterPro" id="IPR011545">
    <property type="entry name" value="DEAD/DEAH_box_helicase_dom"/>
</dbReference>
<evidence type="ECO:0000259" key="8">
    <source>
        <dbReference type="PROSITE" id="PS51192"/>
    </source>
</evidence>
<keyword evidence="4 5" id="KW-0067">ATP-binding</keyword>
<name>A0ABQ2QV36_9GAMM</name>
<gene>
    <name evidence="5 11" type="primary">rhlE</name>
    <name evidence="11" type="ORF">GCM10009410_33600</name>
</gene>